<evidence type="ECO:0000313" key="2">
    <source>
        <dbReference type="EMBL" id="GGE74330.1"/>
    </source>
</evidence>
<dbReference type="AlphaFoldDB" id="A0A917ATD8"/>
<keyword evidence="3" id="KW-1185">Reference proteome</keyword>
<comment type="caution">
    <text evidence="2">The sequence shown here is derived from an EMBL/GenBank/DDBJ whole genome shotgun (WGS) entry which is preliminary data.</text>
</comment>
<organism evidence="2 3">
    <name type="scientific">Nesterenkonia cremea</name>
    <dbReference type="NCBI Taxonomy" id="1882340"/>
    <lineage>
        <taxon>Bacteria</taxon>
        <taxon>Bacillati</taxon>
        <taxon>Actinomycetota</taxon>
        <taxon>Actinomycetes</taxon>
        <taxon>Micrococcales</taxon>
        <taxon>Micrococcaceae</taxon>
        <taxon>Nesterenkonia</taxon>
    </lineage>
</organism>
<accession>A0A917ATD8</accession>
<dbReference type="SUPFAM" id="SSF47413">
    <property type="entry name" value="lambda repressor-like DNA-binding domains"/>
    <property type="match status" value="1"/>
</dbReference>
<name>A0A917ATD8_9MICC</name>
<protein>
    <recommendedName>
        <fullName evidence="1">HTH cro/C1-type domain-containing protein</fullName>
    </recommendedName>
</protein>
<dbReference type="RefSeq" id="WP_188685652.1">
    <property type="nucleotide sequence ID" value="NZ_BMIS01000010.1"/>
</dbReference>
<dbReference type="Pfam" id="PF01381">
    <property type="entry name" value="HTH_3"/>
    <property type="match status" value="1"/>
</dbReference>
<dbReference type="SMART" id="SM00530">
    <property type="entry name" value="HTH_XRE"/>
    <property type="match status" value="1"/>
</dbReference>
<dbReference type="Proteomes" id="UP000633136">
    <property type="component" value="Unassembled WGS sequence"/>
</dbReference>
<reference evidence="2" key="2">
    <citation type="submission" date="2020-09" db="EMBL/GenBank/DDBJ databases">
        <authorList>
            <person name="Sun Q."/>
            <person name="Zhou Y."/>
        </authorList>
    </citation>
    <scope>NUCLEOTIDE SEQUENCE</scope>
    <source>
        <strain evidence="2">CGMCC 1.15388</strain>
    </source>
</reference>
<dbReference type="Gene3D" id="1.10.260.40">
    <property type="entry name" value="lambda repressor-like DNA-binding domains"/>
    <property type="match status" value="1"/>
</dbReference>
<proteinExistence type="predicted"/>
<reference evidence="2" key="1">
    <citation type="journal article" date="2014" name="Int. J. Syst. Evol. Microbiol.">
        <title>Complete genome sequence of Corynebacterium casei LMG S-19264T (=DSM 44701T), isolated from a smear-ripened cheese.</title>
        <authorList>
            <consortium name="US DOE Joint Genome Institute (JGI-PGF)"/>
            <person name="Walter F."/>
            <person name="Albersmeier A."/>
            <person name="Kalinowski J."/>
            <person name="Ruckert C."/>
        </authorList>
    </citation>
    <scope>NUCLEOTIDE SEQUENCE</scope>
    <source>
        <strain evidence="2">CGMCC 1.15388</strain>
    </source>
</reference>
<evidence type="ECO:0000259" key="1">
    <source>
        <dbReference type="PROSITE" id="PS50943"/>
    </source>
</evidence>
<dbReference type="InterPro" id="IPR010982">
    <property type="entry name" value="Lambda_DNA-bd_dom_sf"/>
</dbReference>
<dbReference type="EMBL" id="BMIS01000010">
    <property type="protein sequence ID" value="GGE74330.1"/>
    <property type="molecule type" value="Genomic_DNA"/>
</dbReference>
<feature type="domain" description="HTH cro/C1-type" evidence="1">
    <location>
        <begin position="18"/>
        <end position="72"/>
    </location>
</feature>
<gene>
    <name evidence="2" type="ORF">GCM10011401_21990</name>
</gene>
<dbReference type="InterPro" id="IPR001387">
    <property type="entry name" value="Cro/C1-type_HTH"/>
</dbReference>
<dbReference type="GO" id="GO:0003677">
    <property type="term" value="F:DNA binding"/>
    <property type="evidence" value="ECO:0007669"/>
    <property type="project" value="InterPro"/>
</dbReference>
<dbReference type="PROSITE" id="PS50943">
    <property type="entry name" value="HTH_CROC1"/>
    <property type="match status" value="1"/>
</dbReference>
<evidence type="ECO:0000313" key="3">
    <source>
        <dbReference type="Proteomes" id="UP000633136"/>
    </source>
</evidence>
<sequence>MVRVTAAVQAPADLGLALQQARMEQGLSQMQLAEQLGISQRSVSEIESGKPTIYIRKVFEMMRATGMELTASWDEEPPHASGG</sequence>
<dbReference type="CDD" id="cd00093">
    <property type="entry name" value="HTH_XRE"/>
    <property type="match status" value="1"/>
</dbReference>